<dbReference type="RefSeq" id="WP_279298878.1">
    <property type="nucleotide sequence ID" value="NZ_JAOTIF010000020.1"/>
</dbReference>
<evidence type="ECO:0000313" key="4">
    <source>
        <dbReference type="EMBL" id="MCU7551439.1"/>
    </source>
</evidence>
<dbReference type="SUPFAM" id="SSF49478">
    <property type="entry name" value="Cna protein B-type domain"/>
    <property type="match status" value="1"/>
</dbReference>
<dbReference type="Pfam" id="PF22058">
    <property type="entry name" value="X25_BaPul_like"/>
    <property type="match status" value="4"/>
</dbReference>
<dbReference type="CDD" id="cd12962">
    <property type="entry name" value="X25_BaPul_like"/>
    <property type="match status" value="4"/>
</dbReference>
<organism evidence="4 5">
    <name type="scientific">Paraflavisolibacter caeni</name>
    <dbReference type="NCBI Taxonomy" id="2982496"/>
    <lineage>
        <taxon>Bacteria</taxon>
        <taxon>Pseudomonadati</taxon>
        <taxon>Bacteroidota</taxon>
        <taxon>Chitinophagia</taxon>
        <taxon>Chitinophagales</taxon>
        <taxon>Chitinophagaceae</taxon>
        <taxon>Paraflavisolibacter</taxon>
    </lineage>
</organism>
<evidence type="ECO:0000259" key="3">
    <source>
        <dbReference type="Pfam" id="PF22058"/>
    </source>
</evidence>
<protein>
    <submittedName>
        <fullName evidence="4">T9SS type A sorting domain-containing protein</fullName>
    </submittedName>
</protein>
<dbReference type="Proteomes" id="UP001155483">
    <property type="component" value="Unassembled WGS sequence"/>
</dbReference>
<dbReference type="InterPro" id="IPR026444">
    <property type="entry name" value="Secre_tail"/>
</dbReference>
<dbReference type="EMBL" id="JAOTIF010000020">
    <property type="protein sequence ID" value="MCU7551439.1"/>
    <property type="molecule type" value="Genomic_DNA"/>
</dbReference>
<evidence type="ECO:0000259" key="2">
    <source>
        <dbReference type="Pfam" id="PF18962"/>
    </source>
</evidence>
<name>A0A9X3BGS8_9BACT</name>
<feature type="chain" id="PRO_5040865734" evidence="1">
    <location>
        <begin position="27"/>
        <end position="785"/>
    </location>
</feature>
<comment type="caution">
    <text evidence="4">The sequence shown here is derived from an EMBL/GenBank/DDBJ whole genome shotgun (WGS) entry which is preliminary data.</text>
</comment>
<reference evidence="4" key="2">
    <citation type="submission" date="2023-04" db="EMBL/GenBank/DDBJ databases">
        <title>Paracnuella aquatica gen. nov., sp. nov., a member of the family Chitinophagaceae isolated from a hot spring.</title>
        <authorList>
            <person name="Wang C."/>
        </authorList>
    </citation>
    <scope>NUCLEOTIDE SEQUENCE</scope>
    <source>
        <strain evidence="4">LB-8</strain>
    </source>
</reference>
<dbReference type="InterPro" id="IPR054409">
    <property type="entry name" value="X25_BaPul-like"/>
</dbReference>
<feature type="domain" description="Amylopullulanase X25" evidence="3">
    <location>
        <begin position="229"/>
        <end position="318"/>
    </location>
</feature>
<feature type="domain" description="Amylopullulanase X25" evidence="3">
    <location>
        <begin position="332"/>
        <end position="428"/>
    </location>
</feature>
<feature type="domain" description="Amylopullulanase X25" evidence="3">
    <location>
        <begin position="129"/>
        <end position="219"/>
    </location>
</feature>
<evidence type="ECO:0000256" key="1">
    <source>
        <dbReference type="SAM" id="SignalP"/>
    </source>
</evidence>
<dbReference type="AlphaFoldDB" id="A0A9X3BGS8"/>
<proteinExistence type="predicted"/>
<dbReference type="Pfam" id="PF18962">
    <property type="entry name" value="Por_Secre_tail"/>
    <property type="match status" value="1"/>
</dbReference>
<evidence type="ECO:0000313" key="5">
    <source>
        <dbReference type="Proteomes" id="UP001155483"/>
    </source>
</evidence>
<feature type="domain" description="Amylopullulanase X25" evidence="3">
    <location>
        <begin position="29"/>
        <end position="119"/>
    </location>
</feature>
<reference evidence="4" key="1">
    <citation type="submission" date="2022-09" db="EMBL/GenBank/DDBJ databases">
        <authorList>
            <person name="Yuan C."/>
            <person name="Ke Z."/>
        </authorList>
    </citation>
    <scope>NUCLEOTIDE SEQUENCE</scope>
    <source>
        <strain evidence="4">LB-8</strain>
    </source>
</reference>
<keyword evidence="1" id="KW-0732">Signal</keyword>
<accession>A0A9X3BGS8</accession>
<sequence>MKKIAMQFLTSATLLLTLLSSQNILAQSTVVIPGTFQSELGCSGDWQPDCDATRLIQTAAGIWEGTFMIPAGNWEYKVAYDNNWGENYGAGGVLNGPNFELSLDKSSAIHFTYSSVTHLVSFVETNSAVVLAGSFQDEVGCSSDWQPDCGFTSMLYNGLSNIWYKMLFLPPGNYEYKVAIDNSWDENYGQGGVPNGPNIPLTITGYVTLLFRYDPVTHIVTSSILDNAVTLAGNFQSELGCSDDWQPYCNNTGLTYDAAYHLWRGQLTLPAGSWEFKVAINGSWDVNYGEGGVPGGPNIQLNLTSDAKVSFAYNPDTHFVSYTIDYIPAPETVVIPGTFQSELGCTPNSFTGDWEPACDYTRLTYDPVNKVWTGTFDIAAGYWEYKVAINNSWSENYGLSGIQGGPNIPLYLETPANITFKYNQLTHLVTLVYNTSGLCANSFYDANVNGINDEGIPMEGVTFSLSGNSTAGQNAGSDGKVCYTNLGPGIYTIEATALNGYIPTSLNSQTVALTQPVMLHFGNVCLGSAGAKPASFWMNKQGQEALDHSWNKEYIIQSLQYLNLRNENGSLFMPKSFEELKGWLQKANAKNMSYKLSAELVALYLNLETAQVGSDRIVYTPGVGNIGAHQDFMYVYSLMWYTSWQLFQYPTARGGDSYRSGLEALKDLLEKINSDQNFVQLRPCSSNAITSIKANPDERSNTLSTSSKVFIWPNPAASSFNLRPANSVSNENVQIRVMDTNGKLVYSATGTANKDYHFGESLKPGLYFVEIIQGNRRSTNKILKQ</sequence>
<gene>
    <name evidence="4" type="ORF">OCK74_20115</name>
</gene>
<dbReference type="InterPro" id="IPR013783">
    <property type="entry name" value="Ig-like_fold"/>
</dbReference>
<dbReference type="Gene3D" id="2.60.40.10">
    <property type="entry name" value="Immunoglobulins"/>
    <property type="match status" value="5"/>
</dbReference>
<dbReference type="NCBIfam" id="TIGR04183">
    <property type="entry name" value="Por_Secre_tail"/>
    <property type="match status" value="1"/>
</dbReference>
<feature type="domain" description="Secretion system C-terminal sorting" evidence="2">
    <location>
        <begin position="711"/>
        <end position="782"/>
    </location>
</feature>
<keyword evidence="5" id="KW-1185">Reference proteome</keyword>
<feature type="signal peptide" evidence="1">
    <location>
        <begin position="1"/>
        <end position="26"/>
    </location>
</feature>